<keyword evidence="12" id="KW-1185">Reference proteome</keyword>
<dbReference type="InterPro" id="IPR005111">
    <property type="entry name" value="MoeA_C_domain_IV"/>
</dbReference>
<dbReference type="Gene3D" id="2.170.190.11">
    <property type="entry name" value="Molybdopterin biosynthesis moea protein, domain 3"/>
    <property type="match status" value="1"/>
</dbReference>
<keyword evidence="6 9" id="KW-0500">Molybdenum</keyword>
<evidence type="ECO:0000256" key="4">
    <source>
        <dbReference type="ARBA" id="ARBA00013269"/>
    </source>
</evidence>
<name>A0A1I7L3J8_9BACL</name>
<dbReference type="Gene3D" id="3.90.105.10">
    <property type="entry name" value="Molybdopterin biosynthesis moea protein, domain 2"/>
    <property type="match status" value="1"/>
</dbReference>
<evidence type="ECO:0000256" key="1">
    <source>
        <dbReference type="ARBA" id="ARBA00002901"/>
    </source>
</evidence>
<dbReference type="Gene3D" id="2.40.340.10">
    <property type="entry name" value="MoeA, C-terminal, domain IV"/>
    <property type="match status" value="1"/>
</dbReference>
<dbReference type="Proteomes" id="UP000183508">
    <property type="component" value="Unassembled WGS sequence"/>
</dbReference>
<dbReference type="SUPFAM" id="SSF53218">
    <property type="entry name" value="Molybdenum cofactor biosynthesis proteins"/>
    <property type="match status" value="1"/>
</dbReference>
<dbReference type="GO" id="GO:0061599">
    <property type="term" value="F:molybdopterin molybdotransferase activity"/>
    <property type="evidence" value="ECO:0007669"/>
    <property type="project" value="UniProtKB-UniRule"/>
</dbReference>
<evidence type="ECO:0000256" key="2">
    <source>
        <dbReference type="ARBA" id="ARBA00005046"/>
    </source>
</evidence>
<dbReference type="InterPro" id="IPR001453">
    <property type="entry name" value="MoaB/Mog_dom"/>
</dbReference>
<proteinExistence type="inferred from homology"/>
<dbReference type="NCBIfam" id="NF045515">
    <property type="entry name" value="Glp_gephyrin"/>
    <property type="match status" value="1"/>
</dbReference>
<dbReference type="InterPro" id="IPR038987">
    <property type="entry name" value="MoeA-like"/>
</dbReference>
<reference evidence="12" key="1">
    <citation type="submission" date="2016-10" db="EMBL/GenBank/DDBJ databases">
        <authorList>
            <person name="Varghese N."/>
        </authorList>
    </citation>
    <scope>NUCLEOTIDE SEQUENCE [LARGE SCALE GENOMIC DNA]</scope>
    <source>
        <strain evidence="12">DSM 17980</strain>
    </source>
</reference>
<sequence length="405" mass="42056">MDAYCTFEDAVRRVTALGHALPGEEVALAEAEGRVLAAPVLARIPVPPFTRAMMDGFAVRSADAQVPPVRLRVRTTTAAGDAAAPPLGPGEAVRILTGAPLPPGADAVVRFEWCDEPEPGVVTVLRRISPGESVQPEGDDAPAGSTLITAGTRLGPLERALAQTFGVARVRVRRVPRVAIVVTGSELVTTPETPLGPGQIYSCNDTLMAGLVASAGGQVMAVDVLPDHPDRIKEAIARHAAACDCVITTGGASAGDYDFIPSVLADLGGEMSVHKVWLRPGSPFLAARVGACTVFSLSGNPAAALVQFESLVRVWFDAALGRPAKPFPATGRLAHALHLKPVKHTRVLRARAALTDGVLTVDTSLAQSSGVLSSLVASNCLVRIDEPDLPAGTPVPLRWLPGCAP</sequence>
<dbReference type="GO" id="GO:0006777">
    <property type="term" value="P:Mo-molybdopterin cofactor biosynthetic process"/>
    <property type="evidence" value="ECO:0007669"/>
    <property type="project" value="UniProtKB-UniRule"/>
</dbReference>
<dbReference type="GO" id="GO:0046872">
    <property type="term" value="F:metal ion binding"/>
    <property type="evidence" value="ECO:0007669"/>
    <property type="project" value="UniProtKB-UniRule"/>
</dbReference>
<dbReference type="SUPFAM" id="SSF63882">
    <property type="entry name" value="MoeA N-terminal region -like"/>
    <property type="match status" value="1"/>
</dbReference>
<dbReference type="SMART" id="SM00852">
    <property type="entry name" value="MoCF_biosynth"/>
    <property type="match status" value="1"/>
</dbReference>
<gene>
    <name evidence="11" type="ORF">SAMN05421543_12423</name>
</gene>
<keyword evidence="9 11" id="KW-0808">Transferase</keyword>
<feature type="domain" description="MoaB/Mog" evidence="10">
    <location>
        <begin position="179"/>
        <end position="319"/>
    </location>
</feature>
<evidence type="ECO:0000259" key="10">
    <source>
        <dbReference type="SMART" id="SM00852"/>
    </source>
</evidence>
<comment type="function">
    <text evidence="1 9">Catalyzes the insertion of molybdate into adenylated molybdopterin with the concomitant release of AMP.</text>
</comment>
<evidence type="ECO:0000256" key="3">
    <source>
        <dbReference type="ARBA" id="ARBA00010763"/>
    </source>
</evidence>
<dbReference type="InterPro" id="IPR036425">
    <property type="entry name" value="MoaB/Mog-like_dom_sf"/>
</dbReference>
<keyword evidence="9" id="KW-0460">Magnesium</keyword>
<dbReference type="EC" id="2.10.1.1" evidence="4 9"/>
<evidence type="ECO:0000256" key="6">
    <source>
        <dbReference type="ARBA" id="ARBA00022505"/>
    </source>
</evidence>
<dbReference type="InterPro" id="IPR036688">
    <property type="entry name" value="MoeA_C_domain_IV_sf"/>
</dbReference>
<dbReference type="Pfam" id="PF03453">
    <property type="entry name" value="MoeA_N"/>
    <property type="match status" value="1"/>
</dbReference>
<comment type="cofactor">
    <cofactor evidence="9">
        <name>Mg(2+)</name>
        <dbReference type="ChEBI" id="CHEBI:18420"/>
    </cofactor>
</comment>
<keyword evidence="9" id="KW-0479">Metal-binding</keyword>
<dbReference type="PANTHER" id="PTHR10192">
    <property type="entry name" value="MOLYBDOPTERIN BIOSYNTHESIS PROTEIN"/>
    <property type="match status" value="1"/>
</dbReference>
<dbReference type="InterPro" id="IPR036135">
    <property type="entry name" value="MoeA_linker/N_sf"/>
</dbReference>
<dbReference type="SUPFAM" id="SSF63867">
    <property type="entry name" value="MoeA C-terminal domain-like"/>
    <property type="match status" value="1"/>
</dbReference>
<keyword evidence="7 9" id="KW-0501">Molybdenum cofactor biosynthesis</keyword>
<dbReference type="GO" id="GO:0005829">
    <property type="term" value="C:cytosol"/>
    <property type="evidence" value="ECO:0007669"/>
    <property type="project" value="TreeGrafter"/>
</dbReference>
<dbReference type="Gene3D" id="3.40.980.10">
    <property type="entry name" value="MoaB/Mog-like domain"/>
    <property type="match status" value="1"/>
</dbReference>
<accession>A0A1I7L3J8</accession>
<dbReference type="Pfam" id="PF03454">
    <property type="entry name" value="MoeA_C"/>
    <property type="match status" value="1"/>
</dbReference>
<comment type="similarity">
    <text evidence="3 9">Belongs to the MoeA family.</text>
</comment>
<dbReference type="CDD" id="cd00887">
    <property type="entry name" value="MoeA"/>
    <property type="match status" value="1"/>
</dbReference>
<dbReference type="InterPro" id="IPR005110">
    <property type="entry name" value="MoeA_linker/N"/>
</dbReference>
<dbReference type="eggNOG" id="COG0303">
    <property type="taxonomic scope" value="Bacteria"/>
</dbReference>
<evidence type="ECO:0000313" key="12">
    <source>
        <dbReference type="Proteomes" id="UP000183508"/>
    </source>
</evidence>
<evidence type="ECO:0000256" key="9">
    <source>
        <dbReference type="RuleBase" id="RU365090"/>
    </source>
</evidence>
<comment type="pathway">
    <text evidence="2 9">Cofactor biosynthesis; molybdopterin biosynthesis.</text>
</comment>
<dbReference type="STRING" id="392015.SAMN05421543_12423"/>
<dbReference type="PANTHER" id="PTHR10192:SF5">
    <property type="entry name" value="GEPHYRIN"/>
    <property type="match status" value="1"/>
</dbReference>
<organism evidence="11 12">
    <name type="scientific">Alicyclobacillus macrosporangiidus</name>
    <dbReference type="NCBI Taxonomy" id="392015"/>
    <lineage>
        <taxon>Bacteria</taxon>
        <taxon>Bacillati</taxon>
        <taxon>Bacillota</taxon>
        <taxon>Bacilli</taxon>
        <taxon>Bacillales</taxon>
        <taxon>Alicyclobacillaceae</taxon>
        <taxon>Alicyclobacillus</taxon>
    </lineage>
</organism>
<evidence type="ECO:0000256" key="7">
    <source>
        <dbReference type="ARBA" id="ARBA00023150"/>
    </source>
</evidence>
<evidence type="ECO:0000256" key="5">
    <source>
        <dbReference type="ARBA" id="ARBA00021108"/>
    </source>
</evidence>
<dbReference type="Pfam" id="PF00994">
    <property type="entry name" value="MoCF_biosynth"/>
    <property type="match status" value="1"/>
</dbReference>
<dbReference type="NCBIfam" id="TIGR00177">
    <property type="entry name" value="molyb_syn"/>
    <property type="match status" value="1"/>
</dbReference>
<protein>
    <recommendedName>
        <fullName evidence="5 9">Molybdopterin molybdenumtransferase</fullName>
        <ecNumber evidence="4 9">2.10.1.1</ecNumber>
    </recommendedName>
</protein>
<dbReference type="UniPathway" id="UPA00344"/>
<dbReference type="EMBL" id="FPBV01000024">
    <property type="protein sequence ID" value="SFV04281.1"/>
    <property type="molecule type" value="Genomic_DNA"/>
</dbReference>
<comment type="catalytic activity">
    <reaction evidence="8">
        <text>adenylyl-molybdopterin + molybdate = Mo-molybdopterin + AMP + H(+)</text>
        <dbReference type="Rhea" id="RHEA:35047"/>
        <dbReference type="ChEBI" id="CHEBI:15378"/>
        <dbReference type="ChEBI" id="CHEBI:36264"/>
        <dbReference type="ChEBI" id="CHEBI:62727"/>
        <dbReference type="ChEBI" id="CHEBI:71302"/>
        <dbReference type="ChEBI" id="CHEBI:456215"/>
        <dbReference type="EC" id="2.10.1.1"/>
    </reaction>
</comment>
<dbReference type="RefSeq" id="WP_074955697.1">
    <property type="nucleotide sequence ID" value="NZ_FPBV01000024.1"/>
</dbReference>
<evidence type="ECO:0000313" key="11">
    <source>
        <dbReference type="EMBL" id="SFV04281.1"/>
    </source>
</evidence>
<dbReference type="AlphaFoldDB" id="A0A1I7L3J8"/>
<evidence type="ECO:0000256" key="8">
    <source>
        <dbReference type="ARBA" id="ARBA00047317"/>
    </source>
</evidence>